<dbReference type="EMBL" id="GG662684">
    <property type="protein sequence ID" value="EWS74151.1"/>
    <property type="molecule type" value="Genomic_DNA"/>
</dbReference>
<evidence type="ECO:0000313" key="3">
    <source>
        <dbReference type="Proteomes" id="UP000009168"/>
    </source>
</evidence>
<proteinExistence type="predicted"/>
<feature type="transmembrane region" description="Helical" evidence="1">
    <location>
        <begin position="112"/>
        <end position="131"/>
    </location>
</feature>
<protein>
    <submittedName>
        <fullName evidence="2">Transmembrane protein, putative</fullName>
    </submittedName>
</protein>
<evidence type="ECO:0000313" key="2">
    <source>
        <dbReference type="EMBL" id="EWS74151.1"/>
    </source>
</evidence>
<name>W7XHX6_TETTS</name>
<gene>
    <name evidence="2" type="ORF">TTHERM_001081693</name>
</gene>
<sequence length="289" mass="34714">MVDFSQLAQNSQTQNIHNLFLAKLQWAVLFIQLYKIMESQIYLKVPFKTILLSAKMIQKHKEEQFTLMQLIQEHLISSQSDQSFLIILHLILVEHQILSHYAKKVLQQFRRVFSQIIFLVKAVVSIFKIILIHKQKLFFHLLKLTIRFKILLIYQNNLVMFSINTKLKQFNPLNLHKFILDRPAIYKFYSQDFKQFQAKTLTINNLNSKSFYIKSFQQQMMLKIILIQTIFMKRVCSLKIQSWQKILKIFTCMILRYQIIIISINLFRNKDRIYKTSLFQVARLAQFQI</sequence>
<dbReference type="AlphaFoldDB" id="W7XHX6"/>
<keyword evidence="1 2" id="KW-0812">Transmembrane</keyword>
<reference evidence="3" key="1">
    <citation type="journal article" date="2006" name="PLoS Biol.">
        <title>Macronuclear genome sequence of the ciliate Tetrahymena thermophila, a model eukaryote.</title>
        <authorList>
            <person name="Eisen J.A."/>
            <person name="Coyne R.S."/>
            <person name="Wu M."/>
            <person name="Wu D."/>
            <person name="Thiagarajan M."/>
            <person name="Wortman J.R."/>
            <person name="Badger J.H."/>
            <person name="Ren Q."/>
            <person name="Amedeo P."/>
            <person name="Jones K.M."/>
            <person name="Tallon L.J."/>
            <person name="Delcher A.L."/>
            <person name="Salzberg S.L."/>
            <person name="Silva J.C."/>
            <person name="Haas B.J."/>
            <person name="Majoros W.H."/>
            <person name="Farzad M."/>
            <person name="Carlton J.M."/>
            <person name="Smith R.K. Jr."/>
            <person name="Garg J."/>
            <person name="Pearlman R.E."/>
            <person name="Karrer K.M."/>
            <person name="Sun L."/>
            <person name="Manning G."/>
            <person name="Elde N.C."/>
            <person name="Turkewitz A.P."/>
            <person name="Asai D.J."/>
            <person name="Wilkes D.E."/>
            <person name="Wang Y."/>
            <person name="Cai H."/>
            <person name="Collins K."/>
            <person name="Stewart B.A."/>
            <person name="Lee S.R."/>
            <person name="Wilamowska K."/>
            <person name="Weinberg Z."/>
            <person name="Ruzzo W.L."/>
            <person name="Wloga D."/>
            <person name="Gaertig J."/>
            <person name="Frankel J."/>
            <person name="Tsao C.-C."/>
            <person name="Gorovsky M.A."/>
            <person name="Keeling P.J."/>
            <person name="Waller R.F."/>
            <person name="Patron N.J."/>
            <person name="Cherry J.M."/>
            <person name="Stover N.A."/>
            <person name="Krieger C.J."/>
            <person name="del Toro C."/>
            <person name="Ryder H.F."/>
            <person name="Williamson S.C."/>
            <person name="Barbeau R.A."/>
            <person name="Hamilton E.P."/>
            <person name="Orias E."/>
        </authorList>
    </citation>
    <scope>NUCLEOTIDE SEQUENCE [LARGE SCALE GENOMIC DNA]</scope>
    <source>
        <strain evidence="3">SB210</strain>
    </source>
</reference>
<dbReference type="GeneID" id="24441641"/>
<organism evidence="2 3">
    <name type="scientific">Tetrahymena thermophila (strain SB210)</name>
    <dbReference type="NCBI Taxonomy" id="312017"/>
    <lineage>
        <taxon>Eukaryota</taxon>
        <taxon>Sar</taxon>
        <taxon>Alveolata</taxon>
        <taxon>Ciliophora</taxon>
        <taxon>Intramacronucleata</taxon>
        <taxon>Oligohymenophorea</taxon>
        <taxon>Hymenostomatida</taxon>
        <taxon>Tetrahymenina</taxon>
        <taxon>Tetrahymenidae</taxon>
        <taxon>Tetrahymena</taxon>
    </lineage>
</organism>
<keyword evidence="1" id="KW-1133">Transmembrane helix</keyword>
<dbReference type="InParanoid" id="W7XHX6"/>
<dbReference type="Proteomes" id="UP000009168">
    <property type="component" value="Unassembled WGS sequence"/>
</dbReference>
<dbReference type="KEGG" id="tet:TTHERM_001081693"/>
<keyword evidence="3" id="KW-1185">Reference proteome</keyword>
<evidence type="ECO:0000256" key="1">
    <source>
        <dbReference type="SAM" id="Phobius"/>
    </source>
</evidence>
<accession>W7XHX6</accession>
<dbReference type="RefSeq" id="XP_012653311.1">
    <property type="nucleotide sequence ID" value="XM_012797857.1"/>
</dbReference>
<keyword evidence="1" id="KW-0472">Membrane</keyword>